<dbReference type="GeneID" id="39116796"/>
<dbReference type="CTD" id="4509"/>
<keyword evidence="1" id="KW-0812">Transmembrane</keyword>
<name>A0A3T0QAZ7_9ECHN</name>
<sequence>MPQLELIWFIVNFFLAWSLIIFTFLCLISQNNSSSNDLSNTTSNEFFNLNNNWNW</sequence>
<accession>A0A3T0QAZ7</accession>
<dbReference type="AlphaFoldDB" id="A0A3T0QAZ7"/>
<proteinExistence type="predicted"/>
<feature type="transmembrane region" description="Helical" evidence="1">
    <location>
        <begin position="6"/>
        <end position="28"/>
    </location>
</feature>
<dbReference type="EMBL" id="MH208310">
    <property type="protein sequence ID" value="AZZ06730.1"/>
    <property type="molecule type" value="Genomic_DNA"/>
</dbReference>
<keyword evidence="2" id="KW-0496">Mitochondrion</keyword>
<reference evidence="2" key="1">
    <citation type="journal article" date="2018" name="PLoS ONE">
        <title>Complete mitochondrial genome of Benthodytes marianensis (Holothuroidea: Elasipodida: Psychropotidae): Insight into deep sea adaptation in the sea cucumber.</title>
        <authorList>
            <person name="Mu W."/>
            <person name="Liu J."/>
            <person name="Zhang H."/>
        </authorList>
    </citation>
    <scope>NUCLEOTIDE SEQUENCE</scope>
</reference>
<organism evidence="2">
    <name type="scientific">Benthodytes marianensis</name>
    <dbReference type="NCBI Taxonomy" id="2502088"/>
    <lineage>
        <taxon>Eukaryota</taxon>
        <taxon>Metazoa</taxon>
        <taxon>Echinodermata</taxon>
        <taxon>Eleutherozoa</taxon>
        <taxon>Echinozoa</taxon>
        <taxon>Holothuroidea</taxon>
        <taxon>Aspidochirotacea</taxon>
        <taxon>Elasipodida</taxon>
        <taxon>Psychropotidae</taxon>
        <taxon>Benthodytes</taxon>
    </lineage>
</organism>
<geneLocation type="mitochondrion" evidence="2"/>
<evidence type="ECO:0000256" key="1">
    <source>
        <dbReference type="SAM" id="Phobius"/>
    </source>
</evidence>
<protein>
    <submittedName>
        <fullName evidence="2">ATP synthase F0 subunit 8</fullName>
    </submittedName>
</protein>
<keyword evidence="1" id="KW-0472">Membrane</keyword>
<dbReference type="RefSeq" id="YP_009558629.1">
    <property type="nucleotide sequence ID" value="NC_040968.1"/>
</dbReference>
<keyword evidence="1" id="KW-1133">Transmembrane helix</keyword>
<gene>
    <name evidence="2" type="primary">ATP8</name>
</gene>
<evidence type="ECO:0000313" key="2">
    <source>
        <dbReference type="EMBL" id="AZZ06730.1"/>
    </source>
</evidence>